<dbReference type="SUPFAM" id="SSF50249">
    <property type="entry name" value="Nucleic acid-binding proteins"/>
    <property type="match status" value="1"/>
</dbReference>
<dbReference type="AlphaFoldDB" id="A0A024GJ74"/>
<evidence type="ECO:0000313" key="10">
    <source>
        <dbReference type="Proteomes" id="UP000053237"/>
    </source>
</evidence>
<dbReference type="InParanoid" id="A0A024GJ74"/>
<dbReference type="EMBL" id="CAIX01000144">
    <property type="protein sequence ID" value="CCI46905.1"/>
    <property type="molecule type" value="Genomic_DNA"/>
</dbReference>
<dbReference type="OrthoDB" id="77828at2759"/>
<evidence type="ECO:0000256" key="8">
    <source>
        <dbReference type="ARBA" id="ARBA00030039"/>
    </source>
</evidence>
<comment type="caution">
    <text evidence="9">The sequence shown here is derived from an EMBL/GenBank/DDBJ whole genome shotgun (WGS) entry which is preliminary data.</text>
</comment>
<accession>A0A024GJ74</accession>
<reference evidence="9 10" key="1">
    <citation type="submission" date="2012-05" db="EMBL/GenBank/DDBJ databases">
        <title>Recombination and specialization in a pathogen metapopulation.</title>
        <authorList>
            <person name="Gardiner A."/>
            <person name="Kemen E."/>
            <person name="Schultz-Larsen T."/>
            <person name="MacLean D."/>
            <person name="Van Oosterhout C."/>
            <person name="Jones J.D.G."/>
        </authorList>
    </citation>
    <scope>NUCLEOTIDE SEQUENCE [LARGE SCALE GENOMIC DNA]</scope>
    <source>
        <strain evidence="9 10">Ac Nc2</strain>
    </source>
</reference>
<dbReference type="GO" id="GO:0003677">
    <property type="term" value="F:DNA binding"/>
    <property type="evidence" value="ECO:0007669"/>
    <property type="project" value="UniProtKB-KW"/>
</dbReference>
<dbReference type="InterPro" id="IPR012340">
    <property type="entry name" value="NA-bd_OB-fold"/>
</dbReference>
<keyword evidence="6" id="KW-0238">DNA-binding</keyword>
<name>A0A024GJ74_9STRA</name>
<organism evidence="9 10">
    <name type="scientific">Albugo candida</name>
    <dbReference type="NCBI Taxonomy" id="65357"/>
    <lineage>
        <taxon>Eukaryota</taxon>
        <taxon>Sar</taxon>
        <taxon>Stramenopiles</taxon>
        <taxon>Oomycota</taxon>
        <taxon>Peronosporomycetes</taxon>
        <taxon>Albuginales</taxon>
        <taxon>Albuginaceae</taxon>
        <taxon>Albugo</taxon>
    </lineage>
</organism>
<evidence type="ECO:0000256" key="4">
    <source>
        <dbReference type="ARBA" id="ARBA00022454"/>
    </source>
</evidence>
<proteinExistence type="predicted"/>
<keyword evidence="5" id="KW-0779">Telomere</keyword>
<dbReference type="Proteomes" id="UP000053237">
    <property type="component" value="Unassembled WGS sequence"/>
</dbReference>
<evidence type="ECO:0000256" key="2">
    <source>
        <dbReference type="ARBA" id="ARBA00004574"/>
    </source>
</evidence>
<evidence type="ECO:0000256" key="1">
    <source>
        <dbReference type="ARBA" id="ARBA00004123"/>
    </source>
</evidence>
<evidence type="ECO:0000256" key="7">
    <source>
        <dbReference type="ARBA" id="ARBA00023242"/>
    </source>
</evidence>
<keyword evidence="7" id="KW-0539">Nucleus</keyword>
<evidence type="ECO:0000256" key="5">
    <source>
        <dbReference type="ARBA" id="ARBA00022895"/>
    </source>
</evidence>
<protein>
    <recommendedName>
        <fullName evidence="3">CST complex subunit STN1</fullName>
    </recommendedName>
    <alternativeName>
        <fullName evidence="8">Suppressor of cdc thirteen homolog</fullName>
    </alternativeName>
</protein>
<sequence length="383" mass="44070">MSIWCFGEDPLTWCFVKLLGIHIRKYLVEYDGIPGSIAWPVLESTGQNTSIIRKRLITKAQVSGIVISIHHKAERGDKNSYFVDVIEAYIVEFLVDDGTALIPAVLWLPEAYQERRSVPIALGDLVHFEGKLHRDARRDDFGEPNQIELRILRYSVMEDPNEEVAHWLETIQLCREVYSSTEYLIEPSRENSFGSELHSSKAKGCEELGRREGVALKAFLEMEWDPILMETSENDGLDRLFMDVIQKLIDKQKNSEASAPIRVTFTEMLHDFELDGKIQVKHDFVRLLRLVFSELRSLGLLHLFDPETDVHVLQTHRFTLKSALMSLLQGSPHGQSFTDIAGAILQKNEFQHLSVEWLRYSLQKLIEEELISKHNDKFSIPLQ</sequence>
<comment type="subcellular location">
    <subcellularLocation>
        <location evidence="2">Chromosome</location>
        <location evidence="2">Telomere</location>
    </subcellularLocation>
    <subcellularLocation>
        <location evidence="1">Nucleus</location>
    </subcellularLocation>
</comment>
<dbReference type="InterPro" id="IPR040260">
    <property type="entry name" value="RFA2-like"/>
</dbReference>
<keyword evidence="4" id="KW-0158">Chromosome</keyword>
<dbReference type="Gene3D" id="2.40.50.140">
    <property type="entry name" value="Nucleic acid-binding proteins"/>
    <property type="match status" value="1"/>
</dbReference>
<dbReference type="GO" id="GO:0000781">
    <property type="term" value="C:chromosome, telomeric region"/>
    <property type="evidence" value="ECO:0007669"/>
    <property type="project" value="UniProtKB-SubCell"/>
</dbReference>
<keyword evidence="10" id="KW-1185">Reference proteome</keyword>
<evidence type="ECO:0000256" key="6">
    <source>
        <dbReference type="ARBA" id="ARBA00023125"/>
    </source>
</evidence>
<evidence type="ECO:0000313" key="9">
    <source>
        <dbReference type="EMBL" id="CCI46905.1"/>
    </source>
</evidence>
<gene>
    <name evidence="9" type="ORF">BN9_078600</name>
</gene>
<evidence type="ECO:0000256" key="3">
    <source>
        <dbReference type="ARBA" id="ARBA00017411"/>
    </source>
</evidence>
<dbReference type="PANTHER" id="PTHR13989:SF33">
    <property type="entry name" value="CST COMPLEX SUBUNIT STN1"/>
    <property type="match status" value="1"/>
</dbReference>
<dbReference type="GO" id="GO:0005634">
    <property type="term" value="C:nucleus"/>
    <property type="evidence" value="ECO:0007669"/>
    <property type="project" value="UniProtKB-SubCell"/>
</dbReference>
<dbReference type="PANTHER" id="PTHR13989">
    <property type="entry name" value="REPLICATION PROTEIN A-RELATED"/>
    <property type="match status" value="1"/>
</dbReference>